<comment type="caution">
    <text evidence="3">The sequence shown here is derived from an EMBL/GenBank/DDBJ whole genome shotgun (WGS) entry which is preliminary data.</text>
</comment>
<keyword evidence="2" id="KW-0472">Membrane</keyword>
<proteinExistence type="predicted"/>
<feature type="transmembrane region" description="Helical" evidence="2">
    <location>
        <begin position="977"/>
        <end position="997"/>
    </location>
</feature>
<dbReference type="Gene3D" id="3.30.2090.10">
    <property type="entry name" value="Multidrug efflux transporter AcrB TolC docking domain, DN and DC subdomains"/>
    <property type="match status" value="2"/>
</dbReference>
<feature type="transmembrane region" description="Helical" evidence="2">
    <location>
        <begin position="1003"/>
        <end position="1027"/>
    </location>
</feature>
<dbReference type="Proteomes" id="UP000623250">
    <property type="component" value="Unassembled WGS sequence"/>
</dbReference>
<name>A0A8I1G7P6_9HYPH</name>
<dbReference type="Pfam" id="PF00873">
    <property type="entry name" value="ACR_tran"/>
    <property type="match status" value="1"/>
</dbReference>
<reference evidence="3 4" key="1">
    <citation type="submission" date="2020-12" db="EMBL/GenBank/DDBJ databases">
        <title>Revised draft genomes of Rhodomicrobium vannielii ATCC 17100 and Rhodomicrobium udaipurense JA643.</title>
        <authorList>
            <person name="Conners E.M."/>
            <person name="Davenport E.J."/>
            <person name="Bose A."/>
        </authorList>
    </citation>
    <scope>NUCLEOTIDE SEQUENCE [LARGE SCALE GENOMIC DNA]</scope>
    <source>
        <strain evidence="3 4">JA643</strain>
    </source>
</reference>
<organism evidence="3 4">
    <name type="scientific">Rhodomicrobium udaipurense</name>
    <dbReference type="NCBI Taxonomy" id="1202716"/>
    <lineage>
        <taxon>Bacteria</taxon>
        <taxon>Pseudomonadati</taxon>
        <taxon>Pseudomonadota</taxon>
        <taxon>Alphaproteobacteria</taxon>
        <taxon>Hyphomicrobiales</taxon>
        <taxon>Hyphomicrobiaceae</taxon>
        <taxon>Rhodomicrobium</taxon>
    </lineage>
</organism>
<sequence length="1057" mass="114974">MEPSNPHASSEHKDDGGFNLSSWAIRHGSLTRFLLVLILATGIYALLHLGQKEDPDFQFRTMVVQVEWPGASVHEMQEQVVDKIETKLQETPQLDYIQSYTHPGSAVVFVNLRGEARGREIPDAFYQVRKKIGDIRQTMPAGVVGPFFNDEFGDTYLALYAIEGKGFTYPELRDFAKTARDILLRVRGVGKVDLLGVQPEKVYIEIPSRVLAERNITVQDIKAALDGQNSQAPAGSVQTSERAVRLDVQGSILTVDEIRELRLRAGTQTVRLGDIAEIKRGLEDPPVARTRHDGNEAVVLGVVMANGFNVVEVGKTLETALAQIYNELPVGVTFTKISDQPAVVTKAIGEFLKALGEALLIVLAVSLFALGWRAGVVVALTIPLVLAATFLAMFIIGIDLQRISLGALIIALGLLVDDAMIAVEMMERKLDEGFDKVRAASFAYTSTAFPMLTGTLITTAGFIPVGFAASTSGEYVNSLFWVVGLSLVISWLAAVYFTPYIGHTMLRHRPVENPEHHDVYDTPIYRRLRAAIAWCILHRKKVVAITVATFILAIVGFAFVPKSFFPGSDRPEILVDLWLPEGSSFAETDAAAKKLEQKLVADPDVATFTAFVGEGAPRFFLPLDQQLRTKNFAQFLVLPKNAEGTVMRDAVIHRTRAVLSAEFPNVRFKVEPLALGPPVGWAIQLRVQGPDRAQVRRIADEVAKTAAANPNVFNVHDNWLELAPTLQLDIDQDRARAIGVTSNAVRQTLQTVLSGSTLTEFREKDQTIGVVLREPDRTRGLLTAVENAYVKTASGAAVPVSQVAKARLVFEPGVEWRRNRLPTITVRGQVPDDVQSVDVVSAIYKELAPLRASLPLGYQIEMQGGIEESGKGQASIAAKVPILVIAILVLLMVQLQSFSHTMLVLVTAPLGIIGASFALVVTQMPFGFVAILGVIALAGIIMRNTVILVDQIQQDLASGIDTYNAIVGSAVRRFRPIMLTATAAVLALIPLAESSFWGPMAAAMMGGILAATALTMTFLPALYALVFRVEVPSAERRTECPTQENGGVQPELAKAGQ</sequence>
<keyword evidence="4" id="KW-1185">Reference proteome</keyword>
<dbReference type="Gene3D" id="1.20.1640.10">
    <property type="entry name" value="Multidrug efflux transporter AcrB transmembrane domain"/>
    <property type="match status" value="2"/>
</dbReference>
<dbReference type="GO" id="GO:0042910">
    <property type="term" value="F:xenobiotic transmembrane transporter activity"/>
    <property type="evidence" value="ECO:0007669"/>
    <property type="project" value="TreeGrafter"/>
</dbReference>
<feature type="transmembrane region" description="Helical" evidence="2">
    <location>
        <begin position="377"/>
        <end position="397"/>
    </location>
</feature>
<keyword evidence="2" id="KW-1133">Transmembrane helix</keyword>
<evidence type="ECO:0000313" key="3">
    <source>
        <dbReference type="EMBL" id="MBJ7542088.1"/>
    </source>
</evidence>
<feature type="transmembrane region" description="Helical" evidence="2">
    <location>
        <begin position="442"/>
        <end position="467"/>
    </location>
</feature>
<feature type="transmembrane region" description="Helical" evidence="2">
    <location>
        <begin position="479"/>
        <end position="501"/>
    </location>
</feature>
<feature type="transmembrane region" description="Helical" evidence="2">
    <location>
        <begin position="403"/>
        <end position="421"/>
    </location>
</feature>
<keyword evidence="2" id="KW-0812">Transmembrane</keyword>
<dbReference type="SUPFAM" id="SSF82714">
    <property type="entry name" value="Multidrug efflux transporter AcrB TolC docking domain, DN and DC subdomains"/>
    <property type="match status" value="2"/>
</dbReference>
<dbReference type="Gene3D" id="3.30.70.1440">
    <property type="entry name" value="Multidrug efflux transporter AcrB pore domain"/>
    <property type="match status" value="1"/>
</dbReference>
<gene>
    <name evidence="3" type="ORF">JDN41_00770</name>
</gene>
<dbReference type="GO" id="GO:0005886">
    <property type="term" value="C:plasma membrane"/>
    <property type="evidence" value="ECO:0007669"/>
    <property type="project" value="TreeGrafter"/>
</dbReference>
<dbReference type="AlphaFoldDB" id="A0A8I1G7P6"/>
<feature type="transmembrane region" description="Helical" evidence="2">
    <location>
        <begin position="902"/>
        <end position="920"/>
    </location>
</feature>
<evidence type="ECO:0000256" key="1">
    <source>
        <dbReference type="SAM" id="MobiDB-lite"/>
    </source>
</evidence>
<dbReference type="SUPFAM" id="SSF82693">
    <property type="entry name" value="Multidrug efflux transporter AcrB pore domain, PN1, PN2, PC1 and PC2 subdomains"/>
    <property type="match status" value="3"/>
</dbReference>
<dbReference type="EMBL" id="JAEMUK010000002">
    <property type="protein sequence ID" value="MBJ7542088.1"/>
    <property type="molecule type" value="Genomic_DNA"/>
</dbReference>
<evidence type="ECO:0000256" key="2">
    <source>
        <dbReference type="SAM" id="Phobius"/>
    </source>
</evidence>
<accession>A0A8I1G7P6</accession>
<dbReference type="InterPro" id="IPR027463">
    <property type="entry name" value="AcrB_DN_DC_subdom"/>
</dbReference>
<dbReference type="PANTHER" id="PTHR32063">
    <property type="match status" value="1"/>
</dbReference>
<feature type="transmembrane region" description="Helical" evidence="2">
    <location>
        <begin position="926"/>
        <end position="946"/>
    </location>
</feature>
<feature type="transmembrane region" description="Helical" evidence="2">
    <location>
        <begin position="542"/>
        <end position="560"/>
    </location>
</feature>
<dbReference type="SUPFAM" id="SSF82866">
    <property type="entry name" value="Multidrug efflux transporter AcrB transmembrane domain"/>
    <property type="match status" value="2"/>
</dbReference>
<dbReference type="PANTHER" id="PTHR32063:SF18">
    <property type="entry name" value="CATION EFFLUX SYSTEM PROTEIN"/>
    <property type="match status" value="1"/>
</dbReference>
<feature type="transmembrane region" description="Helical" evidence="2">
    <location>
        <begin position="876"/>
        <end position="895"/>
    </location>
</feature>
<dbReference type="Gene3D" id="3.30.70.1320">
    <property type="entry name" value="Multidrug efflux transporter AcrB pore domain like"/>
    <property type="match status" value="1"/>
</dbReference>
<protein>
    <submittedName>
        <fullName evidence="3">Efflux RND transporter permease subunit</fullName>
    </submittedName>
</protein>
<dbReference type="InterPro" id="IPR001036">
    <property type="entry name" value="Acrflvin-R"/>
</dbReference>
<dbReference type="RefSeq" id="WP_037234856.1">
    <property type="nucleotide sequence ID" value="NZ_JAEMUK010000002.1"/>
</dbReference>
<feature type="region of interest" description="Disordered" evidence="1">
    <location>
        <begin position="1037"/>
        <end position="1057"/>
    </location>
</feature>
<dbReference type="Gene3D" id="3.30.70.1430">
    <property type="entry name" value="Multidrug efflux transporter AcrB pore domain"/>
    <property type="match status" value="2"/>
</dbReference>
<feature type="transmembrane region" description="Helical" evidence="2">
    <location>
        <begin position="30"/>
        <end position="50"/>
    </location>
</feature>
<dbReference type="PRINTS" id="PR00702">
    <property type="entry name" value="ACRIFLAVINRP"/>
</dbReference>
<evidence type="ECO:0000313" key="4">
    <source>
        <dbReference type="Proteomes" id="UP000623250"/>
    </source>
</evidence>